<evidence type="ECO:0000313" key="1">
    <source>
        <dbReference type="EMBL" id="CAG8643399.1"/>
    </source>
</evidence>
<name>A0A9N9H0G4_9GLOM</name>
<gene>
    <name evidence="1" type="ORF">POCULU_LOCUS9545</name>
</gene>
<dbReference type="EMBL" id="CAJVPJ010003673">
    <property type="protein sequence ID" value="CAG8643399.1"/>
    <property type="molecule type" value="Genomic_DNA"/>
</dbReference>
<organism evidence="1 2">
    <name type="scientific">Paraglomus occultum</name>
    <dbReference type="NCBI Taxonomy" id="144539"/>
    <lineage>
        <taxon>Eukaryota</taxon>
        <taxon>Fungi</taxon>
        <taxon>Fungi incertae sedis</taxon>
        <taxon>Mucoromycota</taxon>
        <taxon>Glomeromycotina</taxon>
        <taxon>Glomeromycetes</taxon>
        <taxon>Paraglomerales</taxon>
        <taxon>Paraglomeraceae</taxon>
        <taxon>Paraglomus</taxon>
    </lineage>
</organism>
<reference evidence="1" key="1">
    <citation type="submission" date="2021-06" db="EMBL/GenBank/DDBJ databases">
        <authorList>
            <person name="Kallberg Y."/>
            <person name="Tangrot J."/>
            <person name="Rosling A."/>
        </authorList>
    </citation>
    <scope>NUCLEOTIDE SEQUENCE</scope>
    <source>
        <strain evidence="1">IA702</strain>
    </source>
</reference>
<protein>
    <submittedName>
        <fullName evidence="1">9291_t:CDS:1</fullName>
    </submittedName>
</protein>
<dbReference type="AlphaFoldDB" id="A0A9N9H0G4"/>
<keyword evidence="2" id="KW-1185">Reference proteome</keyword>
<sequence length="40" mass="4635">VADEIVRPKPKALSEKHVEQEELLRQTTIEKLGERHNAEL</sequence>
<dbReference type="Proteomes" id="UP000789572">
    <property type="component" value="Unassembled WGS sequence"/>
</dbReference>
<accession>A0A9N9H0G4</accession>
<evidence type="ECO:0000313" key="2">
    <source>
        <dbReference type="Proteomes" id="UP000789572"/>
    </source>
</evidence>
<comment type="caution">
    <text evidence="1">The sequence shown here is derived from an EMBL/GenBank/DDBJ whole genome shotgun (WGS) entry which is preliminary data.</text>
</comment>
<feature type="non-terminal residue" evidence="1">
    <location>
        <position position="1"/>
    </location>
</feature>
<proteinExistence type="predicted"/>